<dbReference type="UniPathway" id="UPA00035">
    <property type="reaction ID" value="UER00043"/>
</dbReference>
<name>A0A4R2KYU3_9GAMM</name>
<dbReference type="Proteomes" id="UP000294980">
    <property type="component" value="Unassembled WGS sequence"/>
</dbReference>
<evidence type="ECO:0000256" key="8">
    <source>
        <dbReference type="HAMAP-Rule" id="MF_00134"/>
    </source>
</evidence>
<dbReference type="NCBIfam" id="NF001377">
    <property type="entry name" value="PRK00278.2-4"/>
    <property type="match status" value="1"/>
</dbReference>
<evidence type="ECO:0000313" key="10">
    <source>
        <dbReference type="EMBL" id="TCO71865.1"/>
    </source>
</evidence>
<evidence type="ECO:0000313" key="11">
    <source>
        <dbReference type="Proteomes" id="UP000294980"/>
    </source>
</evidence>
<dbReference type="OrthoDB" id="9804217at2"/>
<dbReference type="EC" id="4.1.1.48" evidence="8"/>
<dbReference type="GO" id="GO:0004640">
    <property type="term" value="F:phosphoribosylanthranilate isomerase activity"/>
    <property type="evidence" value="ECO:0007669"/>
    <property type="project" value="TreeGrafter"/>
</dbReference>
<proteinExistence type="inferred from homology"/>
<evidence type="ECO:0000256" key="6">
    <source>
        <dbReference type="ARBA" id="ARBA00023141"/>
    </source>
</evidence>
<dbReference type="SUPFAM" id="SSF51366">
    <property type="entry name" value="Ribulose-phoshate binding barrel"/>
    <property type="match status" value="1"/>
</dbReference>
<dbReference type="InterPro" id="IPR013798">
    <property type="entry name" value="Indole-3-glycerol_P_synth_dom"/>
</dbReference>
<evidence type="ECO:0000256" key="1">
    <source>
        <dbReference type="ARBA" id="ARBA00001633"/>
    </source>
</evidence>
<dbReference type="InterPro" id="IPR045186">
    <property type="entry name" value="Indole-3-glycerol_P_synth"/>
</dbReference>
<dbReference type="InterPro" id="IPR011060">
    <property type="entry name" value="RibuloseP-bd_barrel"/>
</dbReference>
<dbReference type="GO" id="GO:0000162">
    <property type="term" value="P:L-tryptophan biosynthetic process"/>
    <property type="evidence" value="ECO:0007669"/>
    <property type="project" value="UniProtKB-UniRule"/>
</dbReference>
<keyword evidence="3 8" id="KW-0028">Amino-acid biosynthesis</keyword>
<dbReference type="EMBL" id="SLWX01000020">
    <property type="protein sequence ID" value="TCO71865.1"/>
    <property type="molecule type" value="Genomic_DNA"/>
</dbReference>
<feature type="domain" description="Indole-3-glycerol phosphate synthase" evidence="9">
    <location>
        <begin position="11"/>
        <end position="265"/>
    </location>
</feature>
<gene>
    <name evidence="8" type="primary">trpC</name>
    <name evidence="10" type="ORF">EV688_12019</name>
</gene>
<dbReference type="InterPro" id="IPR013785">
    <property type="entry name" value="Aldolase_TIM"/>
</dbReference>
<sequence length="267" mass="29064">MAATRVPAVLRDILRRKREEVSERRGRRSLASLESAITEQSAPRGFAGAVQDAAGEPRSAVIAEVKKASPSKGLIRPDFDPPQIAASYERGGAACLSVLTDVDFFQGADDYLREARAACGLPVLRKDFVIDPYQVVEARALGADAILLIVAALEQEQMLELAAAATEVGCDVLVEIHDRAELDRALDVKSRLLGINNRDLRTFTSTLDTTFALLPHVPADRTVITESAIHTREDVARMRDAGVNAFLVGEAFMRAKEPGEKLRELFA</sequence>
<evidence type="ECO:0000256" key="3">
    <source>
        <dbReference type="ARBA" id="ARBA00022605"/>
    </source>
</evidence>
<dbReference type="RefSeq" id="WP_117319448.1">
    <property type="nucleotide sequence ID" value="NZ_QQSW01000026.1"/>
</dbReference>
<dbReference type="PANTHER" id="PTHR22854">
    <property type="entry name" value="TRYPTOPHAN BIOSYNTHESIS PROTEIN"/>
    <property type="match status" value="1"/>
</dbReference>
<comment type="pathway">
    <text evidence="2 8">Amino-acid biosynthesis; L-tryptophan biosynthesis; L-tryptophan from chorismate: step 4/5.</text>
</comment>
<keyword evidence="6 8" id="KW-0057">Aromatic amino acid biosynthesis</keyword>
<keyword evidence="11" id="KW-1185">Reference proteome</keyword>
<comment type="caution">
    <text evidence="10">The sequence shown here is derived from an EMBL/GenBank/DDBJ whole genome shotgun (WGS) entry which is preliminary data.</text>
</comment>
<dbReference type="AlphaFoldDB" id="A0A4R2KYU3"/>
<evidence type="ECO:0000256" key="4">
    <source>
        <dbReference type="ARBA" id="ARBA00022793"/>
    </source>
</evidence>
<keyword evidence="7 8" id="KW-0456">Lyase</keyword>
<dbReference type="HAMAP" id="MF_00134_B">
    <property type="entry name" value="IGPS_B"/>
    <property type="match status" value="1"/>
</dbReference>
<dbReference type="InterPro" id="IPR001468">
    <property type="entry name" value="Indole-3-GlycerolPSynthase_CS"/>
</dbReference>
<comment type="similarity">
    <text evidence="8">Belongs to the TrpC family.</text>
</comment>
<dbReference type="FunFam" id="3.20.20.70:FF:000024">
    <property type="entry name" value="Indole-3-glycerol phosphate synthase"/>
    <property type="match status" value="1"/>
</dbReference>
<evidence type="ECO:0000256" key="7">
    <source>
        <dbReference type="ARBA" id="ARBA00023239"/>
    </source>
</evidence>
<keyword evidence="5 8" id="KW-0822">Tryptophan biosynthesis</keyword>
<protein>
    <recommendedName>
        <fullName evidence="8">Indole-3-glycerol phosphate synthase</fullName>
        <shortName evidence="8">IGPS</shortName>
        <ecNumber evidence="8">4.1.1.48</ecNumber>
    </recommendedName>
</protein>
<dbReference type="NCBIfam" id="NF001370">
    <property type="entry name" value="PRK00278.1-2"/>
    <property type="match status" value="1"/>
</dbReference>
<evidence type="ECO:0000256" key="2">
    <source>
        <dbReference type="ARBA" id="ARBA00004696"/>
    </source>
</evidence>
<dbReference type="NCBIfam" id="NF001373">
    <property type="entry name" value="PRK00278.1-6"/>
    <property type="match status" value="1"/>
</dbReference>
<reference evidence="10 11" key="1">
    <citation type="submission" date="2019-03" db="EMBL/GenBank/DDBJ databases">
        <title>Genomic Encyclopedia of Type Strains, Phase IV (KMG-IV): sequencing the most valuable type-strain genomes for metagenomic binning, comparative biology and taxonomic classification.</title>
        <authorList>
            <person name="Goeker M."/>
        </authorList>
    </citation>
    <scope>NUCLEOTIDE SEQUENCE [LARGE SCALE GENOMIC DNA]</scope>
    <source>
        <strain evidence="10 11">DSM 23344</strain>
    </source>
</reference>
<dbReference type="GO" id="GO:0004425">
    <property type="term" value="F:indole-3-glycerol-phosphate synthase activity"/>
    <property type="evidence" value="ECO:0007669"/>
    <property type="project" value="UniProtKB-UniRule"/>
</dbReference>
<organism evidence="10 11">
    <name type="scientific">Chromatocurvus halotolerans</name>
    <dbReference type="NCBI Taxonomy" id="1132028"/>
    <lineage>
        <taxon>Bacteria</taxon>
        <taxon>Pseudomonadati</taxon>
        <taxon>Pseudomonadota</taxon>
        <taxon>Gammaproteobacteria</taxon>
        <taxon>Cellvibrionales</taxon>
        <taxon>Halieaceae</taxon>
        <taxon>Chromatocurvus</taxon>
    </lineage>
</organism>
<dbReference type="Gene3D" id="3.20.20.70">
    <property type="entry name" value="Aldolase class I"/>
    <property type="match status" value="1"/>
</dbReference>
<dbReference type="CDD" id="cd00331">
    <property type="entry name" value="IGPS"/>
    <property type="match status" value="1"/>
</dbReference>
<dbReference type="PROSITE" id="PS00614">
    <property type="entry name" value="IGPS"/>
    <property type="match status" value="1"/>
</dbReference>
<dbReference type="Pfam" id="PF00218">
    <property type="entry name" value="IGPS"/>
    <property type="match status" value="1"/>
</dbReference>
<accession>A0A4R2KYU3</accession>
<dbReference type="PANTHER" id="PTHR22854:SF2">
    <property type="entry name" value="INDOLE-3-GLYCEROL-PHOSPHATE SYNTHASE"/>
    <property type="match status" value="1"/>
</dbReference>
<evidence type="ECO:0000256" key="5">
    <source>
        <dbReference type="ARBA" id="ARBA00022822"/>
    </source>
</evidence>
<keyword evidence="4 8" id="KW-0210">Decarboxylase</keyword>
<evidence type="ECO:0000259" key="9">
    <source>
        <dbReference type="Pfam" id="PF00218"/>
    </source>
</evidence>
<comment type="catalytic activity">
    <reaction evidence="1 8">
        <text>1-(2-carboxyphenylamino)-1-deoxy-D-ribulose 5-phosphate + H(+) = (1S,2R)-1-C-(indol-3-yl)glycerol 3-phosphate + CO2 + H2O</text>
        <dbReference type="Rhea" id="RHEA:23476"/>
        <dbReference type="ChEBI" id="CHEBI:15377"/>
        <dbReference type="ChEBI" id="CHEBI:15378"/>
        <dbReference type="ChEBI" id="CHEBI:16526"/>
        <dbReference type="ChEBI" id="CHEBI:58613"/>
        <dbReference type="ChEBI" id="CHEBI:58866"/>
        <dbReference type="EC" id="4.1.1.48"/>
    </reaction>
</comment>